<evidence type="ECO:0000256" key="3">
    <source>
        <dbReference type="SAM" id="MobiDB-lite"/>
    </source>
</evidence>
<dbReference type="InterPro" id="IPR013708">
    <property type="entry name" value="Shikimate_DH-bd_N"/>
</dbReference>
<dbReference type="OrthoDB" id="9776868at2"/>
<dbReference type="GO" id="GO:0009073">
    <property type="term" value="P:aromatic amino acid family biosynthetic process"/>
    <property type="evidence" value="ECO:0007669"/>
    <property type="project" value="UniProtKB-KW"/>
</dbReference>
<dbReference type="PANTHER" id="PTHR21089">
    <property type="entry name" value="SHIKIMATE DEHYDROGENASE"/>
    <property type="match status" value="1"/>
</dbReference>
<dbReference type="Pfam" id="PF03435">
    <property type="entry name" value="Sacchrp_dh_NADP"/>
    <property type="match status" value="1"/>
</dbReference>
<reference evidence="7 8" key="1">
    <citation type="submission" date="2019-03" db="EMBL/GenBank/DDBJ databases">
        <title>Sequencing the genomes of 1000 actinobacteria strains.</title>
        <authorList>
            <person name="Klenk H.-P."/>
        </authorList>
    </citation>
    <scope>NUCLEOTIDE SEQUENCE [LARGE SCALE GENOMIC DNA]</scope>
    <source>
        <strain evidence="7 8">DSM 44969</strain>
    </source>
</reference>
<dbReference type="GO" id="GO:0019632">
    <property type="term" value="P:shikimate metabolic process"/>
    <property type="evidence" value="ECO:0007669"/>
    <property type="project" value="TreeGrafter"/>
</dbReference>
<dbReference type="GO" id="GO:0004764">
    <property type="term" value="F:shikimate 3-dehydrogenase (NADP+) activity"/>
    <property type="evidence" value="ECO:0007669"/>
    <property type="project" value="InterPro"/>
</dbReference>
<dbReference type="InterPro" id="IPR022893">
    <property type="entry name" value="Shikimate_DH_fam"/>
</dbReference>
<evidence type="ECO:0000259" key="5">
    <source>
        <dbReference type="Pfam" id="PF08501"/>
    </source>
</evidence>
<evidence type="ECO:0000256" key="2">
    <source>
        <dbReference type="ARBA" id="ARBA00023141"/>
    </source>
</evidence>
<gene>
    <name evidence="7" type="ORF">EV378_6629</name>
</gene>
<dbReference type="EMBL" id="SMFZ01000002">
    <property type="protein sequence ID" value="TCK22621.1"/>
    <property type="molecule type" value="Genomic_DNA"/>
</dbReference>
<dbReference type="InterPro" id="IPR046346">
    <property type="entry name" value="Aminoacid_DH-like_N_sf"/>
</dbReference>
<accession>A0A4R1HN65</accession>
<comment type="pathway">
    <text evidence="1">Metabolic intermediate biosynthesis; chorismate biosynthesis; chorismate from D-erythrose 4-phosphate and phosphoenolpyruvate: step 4/7.</text>
</comment>
<dbReference type="AlphaFoldDB" id="A0A4R1HN65"/>
<dbReference type="Gene3D" id="3.40.50.720">
    <property type="entry name" value="NAD(P)-binding Rossmann-like Domain"/>
    <property type="match status" value="1"/>
</dbReference>
<dbReference type="GO" id="GO:0009423">
    <property type="term" value="P:chorismate biosynthetic process"/>
    <property type="evidence" value="ECO:0007669"/>
    <property type="project" value="TreeGrafter"/>
</dbReference>
<dbReference type="InterPro" id="IPR005097">
    <property type="entry name" value="Sacchrp_dh_NADP-bd"/>
</dbReference>
<keyword evidence="2" id="KW-0057">Aromatic amino acid biosynthesis</keyword>
<feature type="region of interest" description="Disordered" evidence="3">
    <location>
        <begin position="159"/>
        <end position="201"/>
    </location>
</feature>
<dbReference type="Proteomes" id="UP000295560">
    <property type="component" value="Unassembled WGS sequence"/>
</dbReference>
<evidence type="ECO:0000259" key="4">
    <source>
        <dbReference type="Pfam" id="PF03435"/>
    </source>
</evidence>
<dbReference type="Pfam" id="PF18317">
    <property type="entry name" value="SDH_C"/>
    <property type="match status" value="1"/>
</dbReference>
<keyword evidence="8" id="KW-1185">Reference proteome</keyword>
<proteinExistence type="predicted"/>
<dbReference type="GO" id="GO:0005829">
    <property type="term" value="C:cytosol"/>
    <property type="evidence" value="ECO:0007669"/>
    <property type="project" value="TreeGrafter"/>
</dbReference>
<evidence type="ECO:0000259" key="6">
    <source>
        <dbReference type="Pfam" id="PF18317"/>
    </source>
</evidence>
<dbReference type="Pfam" id="PF08501">
    <property type="entry name" value="Shikimate_dh_N"/>
    <property type="match status" value="1"/>
</dbReference>
<feature type="domain" description="SDH C-terminal" evidence="6">
    <location>
        <begin position="325"/>
        <end position="354"/>
    </location>
</feature>
<organism evidence="7 8">
    <name type="scientific">Pseudonocardia endophytica</name>
    <dbReference type="NCBI Taxonomy" id="401976"/>
    <lineage>
        <taxon>Bacteria</taxon>
        <taxon>Bacillati</taxon>
        <taxon>Actinomycetota</taxon>
        <taxon>Actinomycetes</taxon>
        <taxon>Pseudonocardiales</taxon>
        <taxon>Pseudonocardiaceae</taxon>
        <taxon>Pseudonocardia</taxon>
    </lineage>
</organism>
<comment type="caution">
    <text evidence="7">The sequence shown here is derived from an EMBL/GenBank/DDBJ whole genome shotgun (WGS) entry which is preliminary data.</text>
</comment>
<dbReference type="SUPFAM" id="SSF53223">
    <property type="entry name" value="Aminoacid dehydrogenase-like, N-terminal domain"/>
    <property type="match status" value="1"/>
</dbReference>
<dbReference type="GO" id="GO:0050661">
    <property type="term" value="F:NADP binding"/>
    <property type="evidence" value="ECO:0007669"/>
    <property type="project" value="TreeGrafter"/>
</dbReference>
<dbReference type="PANTHER" id="PTHR21089:SF1">
    <property type="entry name" value="BIFUNCTIONAL 3-DEHYDROQUINATE DEHYDRATASE_SHIKIMATE DEHYDROGENASE, CHLOROPLASTIC"/>
    <property type="match status" value="1"/>
</dbReference>
<evidence type="ECO:0000313" key="8">
    <source>
        <dbReference type="Proteomes" id="UP000295560"/>
    </source>
</evidence>
<name>A0A4R1HN65_PSEEN</name>
<dbReference type="Gene3D" id="3.40.50.10860">
    <property type="entry name" value="Leucine Dehydrogenase, chain A, domain 1"/>
    <property type="match status" value="1"/>
</dbReference>
<evidence type="ECO:0000256" key="1">
    <source>
        <dbReference type="ARBA" id="ARBA00004871"/>
    </source>
</evidence>
<dbReference type="SUPFAM" id="SSF51735">
    <property type="entry name" value="NAD(P)-binding Rossmann-fold domains"/>
    <property type="match status" value="1"/>
</dbReference>
<feature type="domain" description="Shikimate dehydrogenase substrate binding N-terminal" evidence="5">
    <location>
        <begin position="18"/>
        <end position="100"/>
    </location>
</feature>
<protein>
    <submittedName>
        <fullName evidence="7">Shikimate dehydrogenase</fullName>
    </submittedName>
</protein>
<sequence>MSRRGISIRPVTSRRAAVLGSPIAHSLSPVLHRAAYASLGLAGWSYDAHEVDEAGLAGFVAGLGPEWAGLSLTMPLKRVALEVADRAADTAAAIGAANTLVPEPDGWRASNTDVTGLVVALSRARAGSATAGGATAGFATAGSEPTGCVAGSGRSGWGDGAPGSVAADHTAGSLTAGGAAGRDGGAVPPSPTDRAVGASPASPGRAVVLGAGGTAQAALAALRELGVDDVTVLVRDAGRADALRDTASRLGVSPTIAPVLTDAVAAARVLDGADVVISTLPAGAADELAGARWRPGVTLLDAVYAPWPTAIAAGAAASGATIVSGLEMLLHQAIAQVELMTGHPGPEPAMRAALDEAVLARG</sequence>
<dbReference type="CDD" id="cd01065">
    <property type="entry name" value="NAD_bind_Shikimate_DH"/>
    <property type="match status" value="1"/>
</dbReference>
<dbReference type="InterPro" id="IPR036291">
    <property type="entry name" value="NAD(P)-bd_dom_sf"/>
</dbReference>
<dbReference type="InterPro" id="IPR041121">
    <property type="entry name" value="SDH_C"/>
</dbReference>
<keyword evidence="2" id="KW-0028">Amino-acid biosynthesis</keyword>
<evidence type="ECO:0000313" key="7">
    <source>
        <dbReference type="EMBL" id="TCK22621.1"/>
    </source>
</evidence>
<feature type="domain" description="Saccharopine dehydrogenase NADP binding" evidence="4">
    <location>
        <begin position="207"/>
        <end position="323"/>
    </location>
</feature>